<reference evidence="8" key="2">
    <citation type="journal article" date="2016" name="Int. J. Syst. Evol. Microbiol.">
        <title>Lawsonella clevelandensis gen. nov., sp. nov., a new member of the suborder Corynebacterineae isolated from human abscesses.</title>
        <authorList>
            <person name="Bell M.E."/>
            <person name="Bernard K.A."/>
            <person name="Harrington S.M."/>
            <person name="Patel N.B."/>
            <person name="Tucker T.A."/>
            <person name="Metcalfe M.G."/>
            <person name="McQuiston J.R."/>
        </authorList>
    </citation>
    <scope>NUCLEOTIDE SEQUENCE</scope>
    <source>
        <strain evidence="8">X1698</strain>
    </source>
</reference>
<organism evidence="8 10">
    <name type="scientific">Lawsonella clevelandensis</name>
    <dbReference type="NCBI Taxonomy" id="1528099"/>
    <lineage>
        <taxon>Bacteria</taxon>
        <taxon>Bacillati</taxon>
        <taxon>Actinomycetota</taxon>
        <taxon>Actinomycetes</taxon>
        <taxon>Mycobacteriales</taxon>
        <taxon>Lawsonellaceae</taxon>
        <taxon>Lawsonella</taxon>
    </lineage>
</organism>
<dbReference type="EMBL" id="LR584267">
    <property type="protein sequence ID" value="VHN99835.1"/>
    <property type="molecule type" value="Genomic_DNA"/>
</dbReference>
<keyword evidence="2 5" id="KW-0690">Ribosome biogenesis</keyword>
<dbReference type="PANTHER" id="PTHR33692:SF1">
    <property type="entry name" value="RIBOSOME MATURATION FACTOR RIMM"/>
    <property type="match status" value="1"/>
</dbReference>
<evidence type="ECO:0000256" key="1">
    <source>
        <dbReference type="ARBA" id="ARBA00022490"/>
    </source>
</evidence>
<evidence type="ECO:0000259" key="7">
    <source>
        <dbReference type="Pfam" id="PF24986"/>
    </source>
</evidence>
<dbReference type="KEGG" id="cbq:AL705_01205"/>
<reference evidence="9 11" key="3">
    <citation type="submission" date="2019-04" db="EMBL/GenBank/DDBJ databases">
        <authorList>
            <person name="Seth-Smith MB H."/>
            <person name="Seth-Smith H."/>
        </authorList>
    </citation>
    <scope>NUCLEOTIDE SEQUENCE [LARGE SCALE GENOMIC DNA]</scope>
    <source>
        <strain evidence="9">USB-603019</strain>
    </source>
</reference>
<comment type="subunit">
    <text evidence="5">Binds ribosomal protein uS19.</text>
</comment>
<feature type="domain" description="RimM N-terminal" evidence="6">
    <location>
        <begin position="5"/>
        <end position="87"/>
    </location>
</feature>
<comment type="domain">
    <text evidence="5">The PRC barrel domain binds ribosomal protein uS19.</text>
</comment>
<evidence type="ECO:0000259" key="6">
    <source>
        <dbReference type="Pfam" id="PF01782"/>
    </source>
</evidence>
<dbReference type="Gene3D" id="2.30.30.240">
    <property type="entry name" value="PRC-barrel domain"/>
    <property type="match status" value="1"/>
</dbReference>
<keyword evidence="4 5" id="KW-0143">Chaperone</keyword>
<dbReference type="GO" id="GO:0043022">
    <property type="term" value="F:ribosome binding"/>
    <property type="evidence" value="ECO:0007669"/>
    <property type="project" value="InterPro"/>
</dbReference>
<dbReference type="InterPro" id="IPR011033">
    <property type="entry name" value="PRC_barrel-like_sf"/>
</dbReference>
<dbReference type="InterPro" id="IPR056792">
    <property type="entry name" value="PRC_RimM"/>
</dbReference>
<dbReference type="GO" id="GO:0005840">
    <property type="term" value="C:ribosome"/>
    <property type="evidence" value="ECO:0007669"/>
    <property type="project" value="InterPro"/>
</dbReference>
<evidence type="ECO:0000256" key="4">
    <source>
        <dbReference type="ARBA" id="ARBA00023186"/>
    </source>
</evidence>
<dbReference type="InterPro" id="IPR002676">
    <property type="entry name" value="RimM_N"/>
</dbReference>
<comment type="subcellular location">
    <subcellularLocation>
        <location evidence="5">Cytoplasm</location>
    </subcellularLocation>
</comment>
<keyword evidence="1 5" id="KW-0963">Cytoplasm</keyword>
<gene>
    <name evidence="5 9" type="primary">rimM</name>
    <name evidence="8" type="ORF">AL705_01205</name>
    <name evidence="9" type="ORF">LC603019_00253</name>
</gene>
<dbReference type="EMBL" id="CP012390">
    <property type="protein sequence ID" value="ALE18560.1"/>
    <property type="molecule type" value="Genomic_DNA"/>
</dbReference>
<dbReference type="SUPFAM" id="SSF50447">
    <property type="entry name" value="Translation proteins"/>
    <property type="match status" value="1"/>
</dbReference>
<dbReference type="GO" id="GO:0005737">
    <property type="term" value="C:cytoplasm"/>
    <property type="evidence" value="ECO:0007669"/>
    <property type="project" value="UniProtKB-SubCell"/>
</dbReference>
<evidence type="ECO:0000313" key="8">
    <source>
        <dbReference type="EMBL" id="ALE18560.1"/>
    </source>
</evidence>
<dbReference type="HAMAP" id="MF_00014">
    <property type="entry name" value="Ribosome_mat_RimM"/>
    <property type="match status" value="1"/>
</dbReference>
<evidence type="ECO:0000256" key="3">
    <source>
        <dbReference type="ARBA" id="ARBA00022552"/>
    </source>
</evidence>
<dbReference type="InterPro" id="IPR036976">
    <property type="entry name" value="RimM_N_sf"/>
</dbReference>
<protein>
    <recommendedName>
        <fullName evidence="5">Ribosome maturation factor RimM</fullName>
    </recommendedName>
</protein>
<evidence type="ECO:0000256" key="5">
    <source>
        <dbReference type="HAMAP-Rule" id="MF_00014"/>
    </source>
</evidence>
<comment type="function">
    <text evidence="5">An accessory protein needed during the final step in the assembly of 30S ribosomal subunit, possibly for assembly of the head region. Essential for efficient processing of 16S rRNA. May be needed both before and after RbfA during the maturation of 16S rRNA. It has affinity for free ribosomal 30S subunits but not for 70S ribosomes.</text>
</comment>
<dbReference type="OrthoDB" id="5381335at2"/>
<dbReference type="PANTHER" id="PTHR33692">
    <property type="entry name" value="RIBOSOME MATURATION FACTOR RIMM"/>
    <property type="match status" value="1"/>
</dbReference>
<dbReference type="SUPFAM" id="SSF50346">
    <property type="entry name" value="PRC-barrel domain"/>
    <property type="match status" value="1"/>
</dbReference>
<keyword evidence="3 5" id="KW-0698">rRNA processing</keyword>
<evidence type="ECO:0000313" key="10">
    <source>
        <dbReference type="Proteomes" id="UP000068137"/>
    </source>
</evidence>
<sequence length="174" mass="18862">MELATGTVIKSHGIRGDLVVDVRTDSPDERFAVGTTITLRLTSGVTSYHEVTAARWHQGRLLIHLADINDRAAADELRRADIIIDSDELVNADNPAEDEYHVTSLIGLEVVTNGGEKLGEVTDVLPYTAQDLLSITDAEGRTHLVPFVAAMVPEVDVVGGRLIVDLPEGLWELS</sequence>
<dbReference type="Gene3D" id="2.40.30.60">
    <property type="entry name" value="RimM"/>
    <property type="match status" value="1"/>
</dbReference>
<dbReference type="InterPro" id="IPR011961">
    <property type="entry name" value="RimM"/>
</dbReference>
<feature type="domain" description="Ribosome maturation factor RimM PRC barrel" evidence="7">
    <location>
        <begin position="103"/>
        <end position="170"/>
    </location>
</feature>
<dbReference type="GO" id="GO:0042274">
    <property type="term" value="P:ribosomal small subunit biogenesis"/>
    <property type="evidence" value="ECO:0007669"/>
    <property type="project" value="UniProtKB-UniRule"/>
</dbReference>
<comment type="similarity">
    <text evidence="5">Belongs to the RimM family.</text>
</comment>
<proteinExistence type="inferred from homology"/>
<dbReference type="InterPro" id="IPR009000">
    <property type="entry name" value="Transl_B-barrel_sf"/>
</dbReference>
<dbReference type="Proteomes" id="UP000068137">
    <property type="component" value="Chromosome"/>
</dbReference>
<dbReference type="AlphaFoldDB" id="A0A0M3TBA8"/>
<dbReference type="Pfam" id="PF24986">
    <property type="entry name" value="PRC_RimM"/>
    <property type="match status" value="1"/>
</dbReference>
<dbReference type="GO" id="GO:0006364">
    <property type="term" value="P:rRNA processing"/>
    <property type="evidence" value="ECO:0007669"/>
    <property type="project" value="UniProtKB-UniRule"/>
</dbReference>
<dbReference type="STRING" id="1528099.AL705_01205"/>
<name>A0A0M3TBA8_9ACTN</name>
<dbReference type="RefSeq" id="WP_053961461.1">
    <property type="nucleotide sequence ID" value="NZ_CAJPTR010000013.1"/>
</dbReference>
<reference evidence="8 10" key="1">
    <citation type="journal article" date="2015" name="Genome Announc.">
        <title>Complete Genome Sequences for Two Strains of a Novel Fastidious, Partially Acid-Fast, Gram-Positive Corynebacterineae Bacterium, Derived from Human Clinical Samples.</title>
        <authorList>
            <person name="Nicholson A.C."/>
            <person name="Bell M."/>
            <person name="Humrighouse B.W."/>
            <person name="McQuiston J.R."/>
        </authorList>
    </citation>
    <scope>NUCLEOTIDE SEQUENCE [LARGE SCALE GENOMIC DNA]</scope>
    <source>
        <strain evidence="8 10">X1698</strain>
    </source>
</reference>
<keyword evidence="11" id="KW-1185">Reference proteome</keyword>
<evidence type="ECO:0000313" key="9">
    <source>
        <dbReference type="EMBL" id="VHN99835.1"/>
    </source>
</evidence>
<accession>A0A0M3TBA8</accession>
<evidence type="ECO:0000313" key="11">
    <source>
        <dbReference type="Proteomes" id="UP000324288"/>
    </source>
</evidence>
<evidence type="ECO:0000256" key="2">
    <source>
        <dbReference type="ARBA" id="ARBA00022517"/>
    </source>
</evidence>
<dbReference type="NCBIfam" id="TIGR02273">
    <property type="entry name" value="16S_RimM"/>
    <property type="match status" value="1"/>
</dbReference>
<dbReference type="Pfam" id="PF01782">
    <property type="entry name" value="RimM"/>
    <property type="match status" value="1"/>
</dbReference>
<dbReference type="Proteomes" id="UP000324288">
    <property type="component" value="Chromosome"/>
</dbReference>